<keyword evidence="3" id="KW-1185">Reference proteome</keyword>
<gene>
    <name evidence="2" type="ORF">RRG08_046626</name>
</gene>
<evidence type="ECO:0000313" key="3">
    <source>
        <dbReference type="Proteomes" id="UP001283361"/>
    </source>
</evidence>
<sequence>MFGTIQTNRKHLPKEMLTKNAPLAKHEYKVAQAGELPFSVWMDTKAVCVVSNYHCPGQAGTVNRRSGHVEQQQLVVLATLADYQQNMKGVDLYRRNSGGTLAAHNAHVVAKESNEEYCRREWPRFQDFLEDLVENLVDISTSSRAPPNLLVA</sequence>
<dbReference type="Proteomes" id="UP001283361">
    <property type="component" value="Unassembled WGS sequence"/>
</dbReference>
<comment type="caution">
    <text evidence="2">The sequence shown here is derived from an EMBL/GenBank/DDBJ whole genome shotgun (WGS) entry which is preliminary data.</text>
</comment>
<proteinExistence type="predicted"/>
<dbReference type="AlphaFoldDB" id="A0AAE1E212"/>
<dbReference type="Pfam" id="PF13843">
    <property type="entry name" value="DDE_Tnp_1_7"/>
    <property type="match status" value="1"/>
</dbReference>
<reference evidence="2" key="1">
    <citation type="journal article" date="2023" name="G3 (Bethesda)">
        <title>A reference genome for the long-term kleptoplast-retaining sea slug Elysia crispata morphotype clarki.</title>
        <authorList>
            <person name="Eastman K.E."/>
            <person name="Pendleton A.L."/>
            <person name="Shaikh M.A."/>
            <person name="Suttiyut T."/>
            <person name="Ogas R."/>
            <person name="Tomko P."/>
            <person name="Gavelis G."/>
            <person name="Widhalm J.R."/>
            <person name="Wisecaver J.H."/>
        </authorList>
    </citation>
    <scope>NUCLEOTIDE SEQUENCE</scope>
    <source>
        <strain evidence="2">ECLA1</strain>
    </source>
</reference>
<dbReference type="PANTHER" id="PTHR46599:SF3">
    <property type="entry name" value="PIGGYBAC TRANSPOSABLE ELEMENT-DERIVED PROTEIN 4"/>
    <property type="match status" value="1"/>
</dbReference>
<accession>A0AAE1E212</accession>
<protein>
    <recommendedName>
        <fullName evidence="1">PiggyBac transposable element-derived protein domain-containing protein</fullName>
    </recommendedName>
</protein>
<dbReference type="InterPro" id="IPR029526">
    <property type="entry name" value="PGBD"/>
</dbReference>
<feature type="domain" description="PiggyBac transposable element-derived protein" evidence="1">
    <location>
        <begin position="2"/>
        <end position="96"/>
    </location>
</feature>
<organism evidence="2 3">
    <name type="scientific">Elysia crispata</name>
    <name type="common">lettuce slug</name>
    <dbReference type="NCBI Taxonomy" id="231223"/>
    <lineage>
        <taxon>Eukaryota</taxon>
        <taxon>Metazoa</taxon>
        <taxon>Spiralia</taxon>
        <taxon>Lophotrochozoa</taxon>
        <taxon>Mollusca</taxon>
        <taxon>Gastropoda</taxon>
        <taxon>Heterobranchia</taxon>
        <taxon>Euthyneura</taxon>
        <taxon>Panpulmonata</taxon>
        <taxon>Sacoglossa</taxon>
        <taxon>Placobranchoidea</taxon>
        <taxon>Plakobranchidae</taxon>
        <taxon>Elysia</taxon>
    </lineage>
</organism>
<name>A0AAE1E212_9GAST</name>
<dbReference type="PANTHER" id="PTHR46599">
    <property type="entry name" value="PIGGYBAC TRANSPOSABLE ELEMENT-DERIVED PROTEIN 4"/>
    <property type="match status" value="1"/>
</dbReference>
<dbReference type="EMBL" id="JAWDGP010001472">
    <property type="protein sequence ID" value="KAK3791474.1"/>
    <property type="molecule type" value="Genomic_DNA"/>
</dbReference>
<evidence type="ECO:0000313" key="2">
    <source>
        <dbReference type="EMBL" id="KAK3791474.1"/>
    </source>
</evidence>
<evidence type="ECO:0000259" key="1">
    <source>
        <dbReference type="Pfam" id="PF13843"/>
    </source>
</evidence>